<dbReference type="EnsemblProtists" id="EOD32991">
    <property type="protein sequence ID" value="EOD32991"/>
    <property type="gene ID" value="EMIHUDRAFT_230180"/>
</dbReference>
<dbReference type="eggNOG" id="ENOG502SEHW">
    <property type="taxonomic scope" value="Eukaryota"/>
</dbReference>
<dbReference type="HOGENOM" id="CLU_1589507_0_0_1"/>
<name>A0A0D3KB56_EMIH1</name>
<keyword evidence="3" id="KW-1185">Reference proteome</keyword>
<evidence type="ECO:0000313" key="2">
    <source>
        <dbReference type="EnsemblProtists" id="EOD32991"/>
    </source>
</evidence>
<feature type="region of interest" description="Disordered" evidence="1">
    <location>
        <begin position="1"/>
        <end position="24"/>
    </location>
</feature>
<organism evidence="2 3">
    <name type="scientific">Emiliania huxleyi (strain CCMP1516)</name>
    <dbReference type="NCBI Taxonomy" id="280463"/>
    <lineage>
        <taxon>Eukaryota</taxon>
        <taxon>Haptista</taxon>
        <taxon>Haptophyta</taxon>
        <taxon>Prymnesiophyceae</taxon>
        <taxon>Isochrysidales</taxon>
        <taxon>Noelaerhabdaceae</taxon>
        <taxon>Emiliania</taxon>
    </lineage>
</organism>
<sequence>MSSPTLQADNMKAFATGGMPRPPPPGVDLDRLAAKQANMMSQLTSAQAAVTATPFSGEEAAFESEVVRAEYEKLCRDHAALVQMGESYGGYDPLGKIAFLDALEAVEERWDTFFARFSLMGALNREFVEQTDGFLGSMGMSAADFRGVLREAHDLMRRDAEVERGAAV</sequence>
<protein>
    <submittedName>
        <fullName evidence="2">Uncharacterized protein</fullName>
    </submittedName>
</protein>
<dbReference type="Pfam" id="PF08855">
    <property type="entry name" value="DUF1825"/>
    <property type="match status" value="1"/>
</dbReference>
<dbReference type="GeneID" id="17278264"/>
<dbReference type="Proteomes" id="UP000013827">
    <property type="component" value="Unassembled WGS sequence"/>
</dbReference>
<reference evidence="2" key="2">
    <citation type="submission" date="2024-10" db="UniProtKB">
        <authorList>
            <consortium name="EnsemblProtists"/>
        </authorList>
    </citation>
    <scope>IDENTIFICATION</scope>
</reference>
<dbReference type="KEGG" id="ehx:EMIHUDRAFT_230180"/>
<evidence type="ECO:0000313" key="3">
    <source>
        <dbReference type="Proteomes" id="UP000013827"/>
    </source>
</evidence>
<dbReference type="InterPro" id="IPR014954">
    <property type="entry name" value="DUF1825"/>
</dbReference>
<dbReference type="AlphaFoldDB" id="A0A0D3KB56"/>
<proteinExistence type="predicted"/>
<dbReference type="RefSeq" id="XP_005785420.1">
    <property type="nucleotide sequence ID" value="XM_005785363.1"/>
</dbReference>
<dbReference type="PaxDb" id="2903-EOD32991"/>
<accession>A0A0D3KB56</accession>
<evidence type="ECO:0000256" key="1">
    <source>
        <dbReference type="SAM" id="MobiDB-lite"/>
    </source>
</evidence>
<reference evidence="3" key="1">
    <citation type="journal article" date="2013" name="Nature">
        <title>Pan genome of the phytoplankton Emiliania underpins its global distribution.</title>
        <authorList>
            <person name="Read B.A."/>
            <person name="Kegel J."/>
            <person name="Klute M.J."/>
            <person name="Kuo A."/>
            <person name="Lefebvre S.C."/>
            <person name="Maumus F."/>
            <person name="Mayer C."/>
            <person name="Miller J."/>
            <person name="Monier A."/>
            <person name="Salamov A."/>
            <person name="Young J."/>
            <person name="Aguilar M."/>
            <person name="Claverie J.M."/>
            <person name="Frickenhaus S."/>
            <person name="Gonzalez K."/>
            <person name="Herman E.K."/>
            <person name="Lin Y.C."/>
            <person name="Napier J."/>
            <person name="Ogata H."/>
            <person name="Sarno A.F."/>
            <person name="Shmutz J."/>
            <person name="Schroeder D."/>
            <person name="de Vargas C."/>
            <person name="Verret F."/>
            <person name="von Dassow P."/>
            <person name="Valentin K."/>
            <person name="Van de Peer Y."/>
            <person name="Wheeler G."/>
            <person name="Dacks J.B."/>
            <person name="Delwiche C.F."/>
            <person name="Dyhrman S.T."/>
            <person name="Glockner G."/>
            <person name="John U."/>
            <person name="Richards T."/>
            <person name="Worden A.Z."/>
            <person name="Zhang X."/>
            <person name="Grigoriev I.V."/>
            <person name="Allen A.E."/>
            <person name="Bidle K."/>
            <person name="Borodovsky M."/>
            <person name="Bowler C."/>
            <person name="Brownlee C."/>
            <person name="Cock J.M."/>
            <person name="Elias M."/>
            <person name="Gladyshev V.N."/>
            <person name="Groth M."/>
            <person name="Guda C."/>
            <person name="Hadaegh A."/>
            <person name="Iglesias-Rodriguez M.D."/>
            <person name="Jenkins J."/>
            <person name="Jones B.M."/>
            <person name="Lawson T."/>
            <person name="Leese F."/>
            <person name="Lindquist E."/>
            <person name="Lobanov A."/>
            <person name="Lomsadze A."/>
            <person name="Malik S.B."/>
            <person name="Marsh M.E."/>
            <person name="Mackinder L."/>
            <person name="Mock T."/>
            <person name="Mueller-Roeber B."/>
            <person name="Pagarete A."/>
            <person name="Parker M."/>
            <person name="Probert I."/>
            <person name="Quesneville H."/>
            <person name="Raines C."/>
            <person name="Rensing S.A."/>
            <person name="Riano-Pachon D.M."/>
            <person name="Richier S."/>
            <person name="Rokitta S."/>
            <person name="Shiraiwa Y."/>
            <person name="Soanes D.M."/>
            <person name="van der Giezen M."/>
            <person name="Wahlund T.M."/>
            <person name="Williams B."/>
            <person name="Wilson W."/>
            <person name="Wolfe G."/>
            <person name="Wurch L.L."/>
        </authorList>
    </citation>
    <scope>NUCLEOTIDE SEQUENCE</scope>
</reference>